<evidence type="ECO:0000313" key="2">
    <source>
        <dbReference type="EMBL" id="NHT74287.1"/>
    </source>
</evidence>
<dbReference type="Pfam" id="PF13744">
    <property type="entry name" value="HTH_37"/>
    <property type="match status" value="1"/>
</dbReference>
<dbReference type="AlphaFoldDB" id="A0AA43ZCC0"/>
<reference evidence="2" key="1">
    <citation type="submission" date="2020-03" db="EMBL/GenBank/DDBJ databases">
        <title>Ferranicluibacter endophyticum gen. nov., sp. nov., a new genus isolated from Rubus ulmifolius Schott. stem.</title>
        <authorList>
            <person name="Roca-Couso R."/>
            <person name="Flores-Felix J.D."/>
            <person name="Igual J.M."/>
            <person name="Rivas R."/>
        </authorList>
    </citation>
    <scope>NUCLEOTIDE SEQUENCE</scope>
    <source>
        <strain evidence="2">CRRU44</strain>
    </source>
</reference>
<dbReference type="Gene3D" id="1.10.260.40">
    <property type="entry name" value="lambda repressor-like DNA-binding domains"/>
    <property type="match status" value="1"/>
</dbReference>
<dbReference type="EMBL" id="JAANCM010000001">
    <property type="protein sequence ID" value="NHT74287.1"/>
    <property type="molecule type" value="Genomic_DNA"/>
</dbReference>
<dbReference type="InterPro" id="IPR010982">
    <property type="entry name" value="Lambda_DNA-bd_dom_sf"/>
</dbReference>
<keyword evidence="3" id="KW-1185">Reference proteome</keyword>
<protein>
    <submittedName>
        <fullName evidence="2">XRE family transcriptional regulator</fullName>
    </submittedName>
</protein>
<accession>A0AA43ZCC0</accession>
<name>A0AA43ZCC0_9HYPH</name>
<organism evidence="2 3">
    <name type="scientific">Ferranicluibacter rubi</name>
    <dbReference type="NCBI Taxonomy" id="2715133"/>
    <lineage>
        <taxon>Bacteria</taxon>
        <taxon>Pseudomonadati</taxon>
        <taxon>Pseudomonadota</taxon>
        <taxon>Alphaproteobacteria</taxon>
        <taxon>Hyphomicrobiales</taxon>
        <taxon>Rhizobiaceae</taxon>
        <taxon>Ferranicluibacter</taxon>
    </lineage>
</organism>
<comment type="caution">
    <text evidence="2">The sequence shown here is derived from an EMBL/GenBank/DDBJ whole genome shotgun (WGS) entry which is preliminary data.</text>
</comment>
<gene>
    <name evidence="2" type="ORF">G8E10_00800</name>
</gene>
<dbReference type="SUPFAM" id="SSF47413">
    <property type="entry name" value="lambda repressor-like DNA-binding domains"/>
    <property type="match status" value="1"/>
</dbReference>
<evidence type="ECO:0000259" key="1">
    <source>
        <dbReference type="Pfam" id="PF13744"/>
    </source>
</evidence>
<evidence type="ECO:0000313" key="3">
    <source>
        <dbReference type="Proteomes" id="UP001155840"/>
    </source>
</evidence>
<feature type="domain" description="HigA2-like helix-turn-helix" evidence="1">
    <location>
        <begin position="14"/>
        <end position="89"/>
    </location>
</feature>
<dbReference type="InterPro" id="IPR039554">
    <property type="entry name" value="HigA2-like_HTH"/>
</dbReference>
<sequence length="93" mass="10375">MSDETFASVWDAIEDNPAEAENLKLRSKLMGALEQHIRREGWTEAEAADRLAIPRPSISDLMRGRITLFSIDTMVTLLARAGLHVDILVREAA</sequence>
<dbReference type="GO" id="GO:0003677">
    <property type="term" value="F:DNA binding"/>
    <property type="evidence" value="ECO:0007669"/>
    <property type="project" value="InterPro"/>
</dbReference>
<dbReference type="RefSeq" id="WP_167126045.1">
    <property type="nucleotide sequence ID" value="NZ_JAANCM010000001.1"/>
</dbReference>
<proteinExistence type="predicted"/>
<dbReference type="Proteomes" id="UP001155840">
    <property type="component" value="Unassembled WGS sequence"/>
</dbReference>